<proteinExistence type="predicted"/>
<comment type="caution">
    <text evidence="1">The sequence shown here is derived from an EMBL/GenBank/DDBJ whole genome shotgun (WGS) entry which is preliminary data.</text>
</comment>
<evidence type="ECO:0000313" key="2">
    <source>
        <dbReference type="Proteomes" id="UP001430953"/>
    </source>
</evidence>
<sequence>MKKIFGRCTAIYFAPFNQPSISSIYWPESESFNAENCLTQFPVKWLALIRFMRNKSANVKQVTKIKYVNLPRYVIITLKRKIECYEKFTSKFGFTILPQRFFNIPENTKVIWTGARN</sequence>
<organism evidence="1 2">
    <name type="scientific">Cardiocondyla obscurior</name>
    <dbReference type="NCBI Taxonomy" id="286306"/>
    <lineage>
        <taxon>Eukaryota</taxon>
        <taxon>Metazoa</taxon>
        <taxon>Ecdysozoa</taxon>
        <taxon>Arthropoda</taxon>
        <taxon>Hexapoda</taxon>
        <taxon>Insecta</taxon>
        <taxon>Pterygota</taxon>
        <taxon>Neoptera</taxon>
        <taxon>Endopterygota</taxon>
        <taxon>Hymenoptera</taxon>
        <taxon>Apocrita</taxon>
        <taxon>Aculeata</taxon>
        <taxon>Formicoidea</taxon>
        <taxon>Formicidae</taxon>
        <taxon>Myrmicinae</taxon>
        <taxon>Cardiocondyla</taxon>
    </lineage>
</organism>
<protein>
    <submittedName>
        <fullName evidence="1">Uncharacterized protein</fullName>
    </submittedName>
</protein>
<dbReference type="AlphaFoldDB" id="A0AAW2GF17"/>
<keyword evidence="2" id="KW-1185">Reference proteome</keyword>
<dbReference type="Proteomes" id="UP001430953">
    <property type="component" value="Unassembled WGS sequence"/>
</dbReference>
<name>A0AAW2GF17_9HYME</name>
<gene>
    <name evidence="1" type="ORF">PUN28_004740</name>
</gene>
<dbReference type="EMBL" id="JADYXP020000004">
    <property type="protein sequence ID" value="KAL0125882.1"/>
    <property type="molecule type" value="Genomic_DNA"/>
</dbReference>
<accession>A0AAW2GF17</accession>
<evidence type="ECO:0000313" key="1">
    <source>
        <dbReference type="EMBL" id="KAL0125882.1"/>
    </source>
</evidence>
<reference evidence="1 2" key="1">
    <citation type="submission" date="2023-03" db="EMBL/GenBank/DDBJ databases">
        <title>High recombination rates correlate with genetic variation in Cardiocondyla obscurior ants.</title>
        <authorList>
            <person name="Errbii M."/>
        </authorList>
    </citation>
    <scope>NUCLEOTIDE SEQUENCE [LARGE SCALE GENOMIC DNA]</scope>
    <source>
        <strain evidence="1">Alpha-2009</strain>
        <tissue evidence="1">Whole body</tissue>
    </source>
</reference>